<feature type="binding site" evidence="2">
    <location>
        <position position="188"/>
    </location>
    <ligand>
        <name>dihydroxyacetone phosphate</name>
        <dbReference type="ChEBI" id="CHEBI:57642"/>
    </ligand>
</feature>
<dbReference type="PIRSF" id="PIRSF001359">
    <property type="entry name" value="F_bP_aldolase_II"/>
    <property type="match status" value="1"/>
</dbReference>
<keyword evidence="3" id="KW-0479">Metal-binding</keyword>
<dbReference type="PANTHER" id="PTHR30304">
    <property type="entry name" value="D-TAGATOSE-1,6-BISPHOSPHATE ALDOLASE"/>
    <property type="match status" value="1"/>
</dbReference>
<dbReference type="InterPro" id="IPR013785">
    <property type="entry name" value="Aldolase_TIM"/>
</dbReference>
<dbReference type="Gene3D" id="3.20.20.70">
    <property type="entry name" value="Aldolase class I"/>
    <property type="match status" value="1"/>
</dbReference>
<feature type="binding site" evidence="2">
    <location>
        <begin position="222"/>
        <end position="224"/>
    </location>
    <ligand>
        <name>dihydroxyacetone phosphate</name>
        <dbReference type="ChEBI" id="CHEBI:57642"/>
    </ligand>
</feature>
<feature type="binding site" evidence="3">
    <location>
        <position position="84"/>
    </location>
    <ligand>
        <name>Zn(2+)</name>
        <dbReference type="ChEBI" id="CHEBI:29105"/>
        <label>1</label>
        <note>catalytic</note>
    </ligand>
</feature>
<gene>
    <name evidence="4" type="ORF">SAC06_07505</name>
</gene>
<dbReference type="KEGG" id="sapp:SAC06_07505"/>
<dbReference type="NCBIfam" id="TIGR00167">
    <property type="entry name" value="cbbA"/>
    <property type="match status" value="1"/>
</dbReference>
<keyword evidence="3" id="KW-0862">Zinc</keyword>
<dbReference type="InterPro" id="IPR050246">
    <property type="entry name" value="Class_II_FBP_aldolase"/>
</dbReference>
<feature type="active site" description="Proton donor" evidence="1">
    <location>
        <position position="83"/>
    </location>
</feature>
<dbReference type="InterPro" id="IPR000771">
    <property type="entry name" value="FBA_II"/>
</dbReference>
<dbReference type="CDD" id="cd00947">
    <property type="entry name" value="TBP_aldolase_IIB"/>
    <property type="match status" value="1"/>
</dbReference>
<organism evidence="4">
    <name type="scientific">Scrofimicrobium appendicitidis</name>
    <dbReference type="NCBI Taxonomy" id="3079930"/>
    <lineage>
        <taxon>Bacteria</taxon>
        <taxon>Bacillati</taxon>
        <taxon>Actinomycetota</taxon>
        <taxon>Actinomycetes</taxon>
        <taxon>Actinomycetales</taxon>
        <taxon>Actinomycetaceae</taxon>
        <taxon>Scrofimicrobium</taxon>
    </lineage>
</organism>
<dbReference type="PROSITE" id="PS00806">
    <property type="entry name" value="ALDOLASE_CLASS_II_2"/>
    <property type="match status" value="1"/>
</dbReference>
<dbReference type="AlphaFoldDB" id="A0AAU7V5C8"/>
<dbReference type="GO" id="GO:0005975">
    <property type="term" value="P:carbohydrate metabolic process"/>
    <property type="evidence" value="ECO:0007669"/>
    <property type="project" value="InterPro"/>
</dbReference>
<proteinExistence type="predicted"/>
<evidence type="ECO:0000256" key="1">
    <source>
        <dbReference type="PIRSR" id="PIRSR001359-1"/>
    </source>
</evidence>
<dbReference type="EMBL" id="CP138335">
    <property type="protein sequence ID" value="XBW07484.1"/>
    <property type="molecule type" value="Genomic_DNA"/>
</dbReference>
<reference evidence="4" key="1">
    <citation type="submission" date="2023-11" db="EMBL/GenBank/DDBJ databases">
        <title>Scrofimicrobium hongkongense sp. nov., isolated from a patient with peritonitis.</title>
        <authorList>
            <person name="Lao H.Y."/>
            <person name="Wong A.Y.P."/>
            <person name="Ng T.L."/>
            <person name="Wong R.Y.L."/>
            <person name="Yau M.C.Y."/>
            <person name="Lam J.Y.W."/>
            <person name="Siu G.K.H."/>
        </authorList>
    </citation>
    <scope>NUCLEOTIDE SEQUENCE</scope>
    <source>
        <strain evidence="4">R131</strain>
    </source>
</reference>
<evidence type="ECO:0000256" key="3">
    <source>
        <dbReference type="PIRSR" id="PIRSR001359-3"/>
    </source>
</evidence>
<comment type="cofactor">
    <cofactor evidence="3">
        <name>Zn(2+)</name>
        <dbReference type="ChEBI" id="CHEBI:29105"/>
    </cofactor>
    <text evidence="3">Binds 2 Zn(2+) ions per subunit. One is catalytic and the other provides a structural contribution.</text>
</comment>
<accession>A0AAU7V5C8</accession>
<name>A0AAU7V5C8_9ACTO</name>
<protein>
    <submittedName>
        <fullName evidence="4">Ketose-bisphosphate aldolase</fullName>
    </submittedName>
</protein>
<dbReference type="GO" id="GO:0008270">
    <property type="term" value="F:zinc ion binding"/>
    <property type="evidence" value="ECO:0007669"/>
    <property type="project" value="InterPro"/>
</dbReference>
<feature type="binding site" evidence="2">
    <location>
        <begin position="264"/>
        <end position="267"/>
    </location>
    <ligand>
        <name>dihydroxyacetone phosphate</name>
        <dbReference type="ChEBI" id="CHEBI:57642"/>
    </ligand>
</feature>
<dbReference type="GO" id="GO:0016832">
    <property type="term" value="F:aldehyde-lyase activity"/>
    <property type="evidence" value="ECO:0007669"/>
    <property type="project" value="InterPro"/>
</dbReference>
<evidence type="ECO:0000313" key="4">
    <source>
        <dbReference type="EMBL" id="XBW07484.1"/>
    </source>
</evidence>
<dbReference type="PANTHER" id="PTHR30304:SF0">
    <property type="entry name" value="D-TAGATOSE-1,6-BISPHOSPHATE ALDOLASE SUBUNIT GATY-RELATED"/>
    <property type="match status" value="1"/>
</dbReference>
<feature type="binding site" evidence="3">
    <location>
        <position position="187"/>
    </location>
    <ligand>
        <name>Zn(2+)</name>
        <dbReference type="ChEBI" id="CHEBI:29105"/>
        <label>1</label>
        <note>catalytic</note>
    </ligand>
</feature>
<evidence type="ECO:0000256" key="2">
    <source>
        <dbReference type="PIRSR" id="PIRSR001359-2"/>
    </source>
</evidence>
<feature type="binding site" evidence="3">
    <location>
        <position position="142"/>
    </location>
    <ligand>
        <name>Zn(2+)</name>
        <dbReference type="ChEBI" id="CHEBI:29105"/>
        <label>2</label>
    </ligand>
</feature>
<sequence length="319" mass="33605">MTLVTLHHLLAQAEAGGYAVGAFNVSDLNQAYAVMTAAKQQKSPVIVQAIAGVHPYESESWWWRRLRELLVSFPEVEVALHLDHGRTLEDCRRAIDAGFTSVMIDASRVVGTDEPSSFPDNVARTAAVVKLAHELGVSVEGELGTVGGAEATGATLEGLIYADPEQAAEFVELTGVDALAVAVGTSHGSVKFTTPDAKAALKIDLIKQIKSRLPNTFLVLHGSSSIPAAAVEIINANGGNLPASYGIAPAQKAQAVQSGIRKINQGTDSHLVWVAALRQHLADDPITVEPSVIIGAALTGMIEMVAMRMREFGSAGRSS</sequence>
<dbReference type="RefSeq" id="WP_350257690.1">
    <property type="nucleotide sequence ID" value="NZ_CP138335.1"/>
</dbReference>
<dbReference type="Pfam" id="PF01116">
    <property type="entry name" value="F_bP_aldolase"/>
    <property type="match status" value="1"/>
</dbReference>
<feature type="binding site" evidence="3">
    <location>
        <position position="221"/>
    </location>
    <ligand>
        <name>Zn(2+)</name>
        <dbReference type="ChEBI" id="CHEBI:29105"/>
        <label>1</label>
        <note>catalytic</note>
    </ligand>
</feature>
<feature type="binding site" evidence="3">
    <location>
        <position position="105"/>
    </location>
    <ligand>
        <name>Zn(2+)</name>
        <dbReference type="ChEBI" id="CHEBI:29105"/>
        <label>2</label>
    </ligand>
</feature>
<dbReference type="SUPFAM" id="SSF51569">
    <property type="entry name" value="Aldolase"/>
    <property type="match status" value="1"/>
</dbReference>